<dbReference type="RefSeq" id="XP_004350312.1">
    <property type="nucleotide sequence ID" value="XM_004350262.1"/>
</dbReference>
<dbReference type="SMART" id="SM00233">
    <property type="entry name" value="PH"/>
    <property type="match status" value="1"/>
</dbReference>
<dbReference type="Gene3D" id="3.30.70.100">
    <property type="match status" value="1"/>
</dbReference>
<evidence type="ECO:0000259" key="2">
    <source>
        <dbReference type="PROSITE" id="PS50003"/>
    </source>
</evidence>
<dbReference type="InterPro" id="IPR001849">
    <property type="entry name" value="PH_domain"/>
</dbReference>
<evidence type="ECO:0000259" key="3">
    <source>
        <dbReference type="PROSITE" id="PS50846"/>
    </source>
</evidence>
<reference evidence="5" key="1">
    <citation type="journal article" date="2011" name="Genome Res.">
        <title>Phylogeny-wide analysis of social amoeba genomes highlights ancient origins for complex intercellular communication.</title>
        <authorList>
            <person name="Heidel A.J."/>
            <person name="Lawal H.M."/>
            <person name="Felder M."/>
            <person name="Schilde C."/>
            <person name="Helps N.R."/>
            <person name="Tunggal B."/>
            <person name="Rivero F."/>
            <person name="John U."/>
            <person name="Schleicher M."/>
            <person name="Eichinger L."/>
            <person name="Platzer M."/>
            <person name="Noegel A.A."/>
            <person name="Schaap P."/>
            <person name="Gloeckner G."/>
        </authorList>
    </citation>
    <scope>NUCLEOTIDE SEQUENCE [LARGE SCALE GENOMIC DNA]</scope>
    <source>
        <strain evidence="5">SH3</strain>
    </source>
</reference>
<dbReference type="GeneID" id="14865239"/>
<dbReference type="GO" id="GO:0005547">
    <property type="term" value="F:phosphatidylinositol-3,4,5-trisphosphate binding"/>
    <property type="evidence" value="ECO:0007669"/>
    <property type="project" value="UniProtKB-ARBA"/>
</dbReference>
<dbReference type="AlphaFoldDB" id="F4QCH3"/>
<feature type="compositionally biased region" description="Polar residues" evidence="1">
    <location>
        <begin position="123"/>
        <end position="135"/>
    </location>
</feature>
<dbReference type="SUPFAM" id="SSF55008">
    <property type="entry name" value="HMA, heavy metal-associated domain"/>
    <property type="match status" value="1"/>
</dbReference>
<feature type="compositionally biased region" description="Low complexity" evidence="1">
    <location>
        <begin position="136"/>
        <end position="167"/>
    </location>
</feature>
<name>F4QCH3_CACFS</name>
<dbReference type="FunFam" id="2.30.29.30:FF:000286">
    <property type="entry name" value="PH-protein kinase domain containing protein"/>
    <property type="match status" value="1"/>
</dbReference>
<evidence type="ECO:0008006" key="6">
    <source>
        <dbReference type="Google" id="ProtNLM"/>
    </source>
</evidence>
<proteinExistence type="predicted"/>
<dbReference type="Gene3D" id="2.30.29.30">
    <property type="entry name" value="Pleckstrin-homology domain (PH domain)/Phosphotyrosine-binding domain (PTB)"/>
    <property type="match status" value="1"/>
</dbReference>
<sequence length="244" mass="26921">MVGTAIKEGWLTKQGGIIKSWKNRWFVLYNDNKLSYFKTAYDTVPIDTISLSNMVQIPVIKTVNNAHTIELSVEGRTYFLAAQTLDEATEWLVLFKERTTEVARRNSIISATKREASLGGSGNSLPTTPSKNNSPLNTSSNNVKLNSSSNNTSPILSSSQSLNLDNNNNIKVPEEKVTTLDIKGLMCKHCEDQVIKMMNNARGVNNFQVLADDDRLVVHGTLDVNVNNIITTLESQGFIVSIAT</sequence>
<dbReference type="InterPro" id="IPR051707">
    <property type="entry name" value="PI-Interact_SigTrans_Reg"/>
</dbReference>
<evidence type="ECO:0000313" key="5">
    <source>
        <dbReference type="Proteomes" id="UP000007797"/>
    </source>
</evidence>
<keyword evidence="5" id="KW-1185">Reference proteome</keyword>
<feature type="region of interest" description="Disordered" evidence="1">
    <location>
        <begin position="114"/>
        <end position="167"/>
    </location>
</feature>
<dbReference type="InterPro" id="IPR006121">
    <property type="entry name" value="HMA_dom"/>
</dbReference>
<dbReference type="InterPro" id="IPR036163">
    <property type="entry name" value="HMA_dom_sf"/>
</dbReference>
<feature type="domain" description="PH" evidence="2">
    <location>
        <begin position="4"/>
        <end position="100"/>
    </location>
</feature>
<feature type="domain" description="HMA" evidence="3">
    <location>
        <begin position="176"/>
        <end position="241"/>
    </location>
</feature>
<organism evidence="4 5">
    <name type="scientific">Cavenderia fasciculata</name>
    <name type="common">Slime mold</name>
    <name type="synonym">Dictyostelium fasciculatum</name>
    <dbReference type="NCBI Taxonomy" id="261658"/>
    <lineage>
        <taxon>Eukaryota</taxon>
        <taxon>Amoebozoa</taxon>
        <taxon>Evosea</taxon>
        <taxon>Eumycetozoa</taxon>
        <taxon>Dictyostelia</taxon>
        <taxon>Acytosteliales</taxon>
        <taxon>Cavenderiaceae</taxon>
        <taxon>Cavenderia</taxon>
    </lineage>
</organism>
<dbReference type="PROSITE" id="PS50846">
    <property type="entry name" value="HMA_2"/>
    <property type="match status" value="1"/>
</dbReference>
<evidence type="ECO:0000256" key="1">
    <source>
        <dbReference type="SAM" id="MobiDB-lite"/>
    </source>
</evidence>
<dbReference type="Pfam" id="PF00169">
    <property type="entry name" value="PH"/>
    <property type="match status" value="1"/>
</dbReference>
<dbReference type="EMBL" id="GL883029">
    <property type="protein sequence ID" value="EGG13608.1"/>
    <property type="molecule type" value="Genomic_DNA"/>
</dbReference>
<dbReference type="OMA" id="CEDIVYR"/>
<dbReference type="OrthoDB" id="19021at2759"/>
<dbReference type="PROSITE" id="PS50003">
    <property type="entry name" value="PH_DOMAIN"/>
    <property type="match status" value="1"/>
</dbReference>
<evidence type="ECO:0000313" key="4">
    <source>
        <dbReference type="EMBL" id="EGG13608.1"/>
    </source>
</evidence>
<dbReference type="STRING" id="1054147.F4QCH3"/>
<dbReference type="GO" id="GO:0046872">
    <property type="term" value="F:metal ion binding"/>
    <property type="evidence" value="ECO:0007669"/>
    <property type="project" value="InterPro"/>
</dbReference>
<dbReference type="CDD" id="cd00371">
    <property type="entry name" value="HMA"/>
    <property type="match status" value="1"/>
</dbReference>
<dbReference type="Proteomes" id="UP000007797">
    <property type="component" value="Unassembled WGS sequence"/>
</dbReference>
<gene>
    <name evidence="4" type="ORF">DFA_11369</name>
</gene>
<dbReference type="KEGG" id="dfa:DFA_11369"/>
<accession>F4QCH3</accession>
<dbReference type="SUPFAM" id="SSF50729">
    <property type="entry name" value="PH domain-like"/>
    <property type="match status" value="1"/>
</dbReference>
<dbReference type="InterPro" id="IPR011993">
    <property type="entry name" value="PH-like_dom_sf"/>
</dbReference>
<dbReference type="PANTHER" id="PTHR14336">
    <property type="entry name" value="TANDEM PH DOMAIN CONTAINING PROTEIN"/>
    <property type="match status" value="1"/>
</dbReference>
<protein>
    <recommendedName>
        <fullName evidence="6">Pleckstrin domain-containing protein</fullName>
    </recommendedName>
</protein>